<feature type="transmembrane region" description="Helical" evidence="1">
    <location>
        <begin position="152"/>
        <end position="174"/>
    </location>
</feature>
<dbReference type="InParanoid" id="B0E2U5"/>
<feature type="transmembrane region" description="Helical" evidence="1">
    <location>
        <begin position="123"/>
        <end position="146"/>
    </location>
</feature>
<sequence>MVTQVTVFNGVVCLRRRPSTLYGGDGVRLAELSGGVGETVGFHWDSHLSAHDRAAYWIGIMRGANILFLVALLQLSAAIVRGVVCAQPPSTARRSYNMEITAKLFKAKLESSFNATRRVVDRLIIVTLETGAVTLAATLVQLIFYFRYPPNSLQQVGVMYILGGLYSNVLLSVLNGRKRARRQLAETSHNFSLHFTDQSLPAPRSSSSYQEGIEIKIPLSPSHHLYLADSPPSCVLHKFELDNRSKPSIIPTTLFNTFLTATGSLFAFIFLAHRAFVFPCCRVFVSEINHNRPGLTCQAVMEITMMQDNRPVLFENQVPGSVEILQANARKTLFYTTRENQSRTSKTASSADMYACNMCMSHGRLSESRCLYYAGSMMQPKKDLVCGRTKLELVVVRITSRVAVLAQSQNYVPCISISITQLQCPRPTTRSASPRSPLSYPLIILAHIGGMPTSILDLPTELILEIIHSEDFTNATIAYFGMTCRRFHDICQVLVLERQLPVLRALASRRSLLIYKNYGSIAMKDDELNDVKEIFQASFHKIEYVLVTFTVEEIASVHGFIFHANAVGHIDIKLGSQLYMSSLAEKKDWCQTLASFIRVSSEKDMANLTITGLPHGERLGYFKPTIPIPETPSSPFIPLPITKSSSSAIKTYFSFLSPLKGRFFGLKTRSGSIGTQPNRHVAPEGERLFNFGTPLGLKSFEIHSPLPFHGACFPQTLRALNGGYLSRLSLLNTRLHMSEWSHILPLLSMPLLSEFDVGDSDIAFRDLSPFLLRHSGITHLDLSCSSPIGSIVPPAGFLPRLEVISGNPNYLSGLLSIQGHFPNLRSVALTRHPLRAIQHGALDNILRNLGERERGTIRLSIEFSNPTGLTKWFSKAEPFSLDCVKTLEIIRFGFLISSEMCDSFFSWVSVFPYVQDLDLTQLVPGDPKMWTWRLDALWDSCPELQSIIVKRKTYRRPVKSVE</sequence>
<dbReference type="EMBL" id="DS547190">
    <property type="protein sequence ID" value="EDQ98841.1"/>
    <property type="molecule type" value="Genomic_DNA"/>
</dbReference>
<feature type="domain" description="DUF6534" evidence="2">
    <location>
        <begin position="115"/>
        <end position="179"/>
    </location>
</feature>
<dbReference type="Gene3D" id="3.80.10.10">
    <property type="entry name" value="Ribonuclease Inhibitor"/>
    <property type="match status" value="1"/>
</dbReference>
<dbReference type="GeneID" id="6086162"/>
<reference evidence="3 4" key="1">
    <citation type="journal article" date="2008" name="Nature">
        <title>The genome of Laccaria bicolor provides insights into mycorrhizal symbiosis.</title>
        <authorList>
            <person name="Martin F."/>
            <person name="Aerts A."/>
            <person name="Ahren D."/>
            <person name="Brun A."/>
            <person name="Danchin E.G.J."/>
            <person name="Duchaussoy F."/>
            <person name="Gibon J."/>
            <person name="Kohler A."/>
            <person name="Lindquist E."/>
            <person name="Pereda V."/>
            <person name="Salamov A."/>
            <person name="Shapiro H.J."/>
            <person name="Wuyts J."/>
            <person name="Blaudez D."/>
            <person name="Buee M."/>
            <person name="Brokstein P."/>
            <person name="Canbaeck B."/>
            <person name="Cohen D."/>
            <person name="Courty P.E."/>
            <person name="Coutinho P.M."/>
            <person name="Delaruelle C."/>
            <person name="Detter J.C."/>
            <person name="Deveau A."/>
            <person name="DiFazio S."/>
            <person name="Duplessis S."/>
            <person name="Fraissinet-Tachet L."/>
            <person name="Lucic E."/>
            <person name="Frey-Klett P."/>
            <person name="Fourrey C."/>
            <person name="Feussner I."/>
            <person name="Gay G."/>
            <person name="Grimwood J."/>
            <person name="Hoegger P.J."/>
            <person name="Jain P."/>
            <person name="Kilaru S."/>
            <person name="Labbe J."/>
            <person name="Lin Y.C."/>
            <person name="Legue V."/>
            <person name="Le Tacon F."/>
            <person name="Marmeisse R."/>
            <person name="Melayah D."/>
            <person name="Montanini B."/>
            <person name="Muratet M."/>
            <person name="Nehls U."/>
            <person name="Niculita-Hirzel H."/>
            <person name="Oudot-Le Secq M.P."/>
            <person name="Peter M."/>
            <person name="Quesneville H."/>
            <person name="Rajashekar B."/>
            <person name="Reich M."/>
            <person name="Rouhier N."/>
            <person name="Schmutz J."/>
            <person name="Yin T."/>
            <person name="Chalot M."/>
            <person name="Henrissat B."/>
            <person name="Kuees U."/>
            <person name="Lucas S."/>
            <person name="Van de Peer Y."/>
            <person name="Podila G.K."/>
            <person name="Polle A."/>
            <person name="Pukkila P.J."/>
            <person name="Richardson P.M."/>
            <person name="Rouze P."/>
            <person name="Sanders I.R."/>
            <person name="Stajich J.E."/>
            <person name="Tunlid A."/>
            <person name="Tuskan G."/>
            <person name="Grigoriev I.V."/>
        </authorList>
    </citation>
    <scope>NUCLEOTIDE SEQUENCE [LARGE SCALE GENOMIC DNA]</scope>
    <source>
        <strain evidence="4">S238N-H82 / ATCC MYA-4686</strain>
    </source>
</reference>
<gene>
    <name evidence="3" type="ORF">LACBIDRAFT_335610</name>
</gene>
<keyword evidence="1" id="KW-0472">Membrane</keyword>
<proteinExistence type="predicted"/>
<dbReference type="RefSeq" id="XP_001890512.1">
    <property type="nucleotide sequence ID" value="XM_001890477.1"/>
</dbReference>
<dbReference type="AlphaFoldDB" id="B0E2U5"/>
<evidence type="ECO:0000256" key="1">
    <source>
        <dbReference type="SAM" id="Phobius"/>
    </source>
</evidence>
<evidence type="ECO:0000259" key="2">
    <source>
        <dbReference type="Pfam" id="PF20152"/>
    </source>
</evidence>
<keyword evidence="1" id="KW-1133">Transmembrane helix</keyword>
<dbReference type="InterPro" id="IPR045339">
    <property type="entry name" value="DUF6534"/>
</dbReference>
<dbReference type="Pfam" id="PF20152">
    <property type="entry name" value="DUF6534"/>
    <property type="match status" value="1"/>
</dbReference>
<feature type="transmembrane region" description="Helical" evidence="1">
    <location>
        <begin position="254"/>
        <end position="276"/>
    </location>
</feature>
<dbReference type="HOGENOM" id="CLU_013121_0_0_1"/>
<protein>
    <submittedName>
        <fullName evidence="3">Predicted protein</fullName>
    </submittedName>
</protein>
<keyword evidence="4" id="KW-1185">Reference proteome</keyword>
<dbReference type="SUPFAM" id="SSF52047">
    <property type="entry name" value="RNI-like"/>
    <property type="match status" value="1"/>
</dbReference>
<evidence type="ECO:0000313" key="4">
    <source>
        <dbReference type="Proteomes" id="UP000001194"/>
    </source>
</evidence>
<dbReference type="InterPro" id="IPR032675">
    <property type="entry name" value="LRR_dom_sf"/>
</dbReference>
<dbReference type="Proteomes" id="UP000001194">
    <property type="component" value="Unassembled WGS sequence"/>
</dbReference>
<organism evidence="4">
    <name type="scientific">Laccaria bicolor (strain S238N-H82 / ATCC MYA-4686)</name>
    <name type="common">Bicoloured deceiver</name>
    <name type="synonym">Laccaria laccata var. bicolor</name>
    <dbReference type="NCBI Taxonomy" id="486041"/>
    <lineage>
        <taxon>Eukaryota</taxon>
        <taxon>Fungi</taxon>
        <taxon>Dikarya</taxon>
        <taxon>Basidiomycota</taxon>
        <taxon>Agaricomycotina</taxon>
        <taxon>Agaricomycetes</taxon>
        <taxon>Agaricomycetidae</taxon>
        <taxon>Agaricales</taxon>
        <taxon>Agaricineae</taxon>
        <taxon>Hydnangiaceae</taxon>
        <taxon>Laccaria</taxon>
    </lineage>
</organism>
<accession>B0E2U5</accession>
<name>B0E2U5_LACBS</name>
<dbReference type="OrthoDB" id="3071324at2759"/>
<dbReference type="KEGG" id="lbc:LACBIDRAFT_335610"/>
<keyword evidence="1" id="KW-0812">Transmembrane</keyword>
<evidence type="ECO:0000313" key="3">
    <source>
        <dbReference type="EMBL" id="EDQ98841.1"/>
    </source>
</evidence>